<dbReference type="Proteomes" id="UP000033475">
    <property type="component" value="Unassembled WGS sequence"/>
</dbReference>
<comment type="caution">
    <text evidence="1">The sequence shown here is derived from an EMBL/GenBank/DDBJ whole genome shotgun (WGS) entry which is preliminary data.</text>
</comment>
<sequence length="43" mass="4312">MFGLVTVLPVVGGAFGLMLGGFGGGIKGAVLGNAIDILFKQIY</sequence>
<proteinExistence type="predicted"/>
<dbReference type="PATRIC" id="fig|1359196.3.peg.739"/>
<name>A0A0F3MRG7_RICFI</name>
<gene>
    <name evidence="1" type="ORF">RFEPED_0759</name>
</gene>
<organism evidence="1 2">
    <name type="scientific">Rickettsia felis str. Pedreira</name>
    <dbReference type="NCBI Taxonomy" id="1359196"/>
    <lineage>
        <taxon>Bacteria</taxon>
        <taxon>Pseudomonadati</taxon>
        <taxon>Pseudomonadota</taxon>
        <taxon>Alphaproteobacteria</taxon>
        <taxon>Rickettsiales</taxon>
        <taxon>Rickettsiaceae</taxon>
        <taxon>Rickettsieae</taxon>
        <taxon>Rickettsia</taxon>
        <taxon>spotted fever group</taxon>
    </lineage>
</organism>
<dbReference type="EMBL" id="LANQ01000001">
    <property type="protein sequence ID" value="KJV58378.1"/>
    <property type="molecule type" value="Genomic_DNA"/>
</dbReference>
<reference evidence="1 2" key="1">
    <citation type="submission" date="2015-01" db="EMBL/GenBank/DDBJ databases">
        <title>Genome Sequencing of Rickettsiales.</title>
        <authorList>
            <person name="Daugherty S.C."/>
            <person name="Su Q."/>
            <person name="Abolude K."/>
            <person name="Beier-Sexton M."/>
            <person name="Carlyon J.A."/>
            <person name="Carter R."/>
            <person name="Day N.P."/>
            <person name="Dumler S.J."/>
            <person name="Dyachenko V."/>
            <person name="Godinez A."/>
            <person name="Kurtti T.J."/>
            <person name="Lichay M."/>
            <person name="Mullins K.E."/>
            <person name="Ott S."/>
            <person name="Pappas-Brown V."/>
            <person name="Paris D.H."/>
            <person name="Patel P."/>
            <person name="Richards A.L."/>
            <person name="Sadzewicz L."/>
            <person name="Sears K."/>
            <person name="Seidman D."/>
            <person name="Sengamalay N."/>
            <person name="Stenos J."/>
            <person name="Tallon L.J."/>
            <person name="Vincent G."/>
            <person name="Fraser C.M."/>
            <person name="Munderloh U."/>
            <person name="Dunning-Hotopp J.C."/>
        </authorList>
    </citation>
    <scope>NUCLEOTIDE SEQUENCE [LARGE SCALE GENOMIC DNA]</scope>
    <source>
        <strain evidence="1 2">Pedreira</strain>
    </source>
</reference>
<evidence type="ECO:0000313" key="2">
    <source>
        <dbReference type="Proteomes" id="UP000033475"/>
    </source>
</evidence>
<accession>A0A0F3MRG7</accession>
<dbReference type="AlphaFoldDB" id="A0A0F3MRG7"/>
<evidence type="ECO:0000313" key="1">
    <source>
        <dbReference type="EMBL" id="KJV58378.1"/>
    </source>
</evidence>
<dbReference type="RefSeq" id="WP_268747319.1">
    <property type="nucleotide sequence ID" value="NZ_LANQ01000001.1"/>
</dbReference>
<protein>
    <submittedName>
        <fullName evidence="1">Putative membrane protein</fullName>
    </submittedName>
</protein>